<keyword evidence="2" id="KW-1185">Reference proteome</keyword>
<evidence type="ECO:0000313" key="1">
    <source>
        <dbReference type="EMBL" id="SJM89011.1"/>
    </source>
</evidence>
<proteinExistence type="predicted"/>
<dbReference type="Proteomes" id="UP000195442">
    <property type="component" value="Unassembled WGS sequence"/>
</dbReference>
<dbReference type="EMBL" id="FUKJ01000002">
    <property type="protein sequence ID" value="SJM89011.1"/>
    <property type="molecule type" value="Genomic_DNA"/>
</dbReference>
<accession>A0A1R4GYK3</accession>
<name>A0A1R4GYK3_9GAMM</name>
<reference evidence="2" key="1">
    <citation type="submission" date="2017-02" db="EMBL/GenBank/DDBJ databases">
        <authorList>
            <person name="Daims H."/>
        </authorList>
    </citation>
    <scope>NUCLEOTIDE SEQUENCE [LARGE SCALE GENOMIC DNA]</scope>
</reference>
<gene>
    <name evidence="1" type="ORF">CRENPOLYSF2_100022</name>
</gene>
<sequence length="284" mass="32659">MVDYLECKMVDAKLDAQHESQLHRYFHTTDARISVLTDGIIYKFYTDLDEPNKMDNKPFLEFSIQQIDEVIVNELKKFTKAAFNIDELLSSASELKYTKAIKHIISEQLINPSDEFLKFVLNNIYTGRVTAQVKEQFIPVITKAFQQLINDKLNDRLKSALSIAEPSTATPVEPIQPVQHADENKILTTQEELEGFYIVKSILKDVVDLNRVIYRDTLSYFGILLDDNNRKPIARLYFNGGKKYLSVFGTDKKEEKILVSVVDDIFEHKEKIIASAKNYIVQIG</sequence>
<dbReference type="AlphaFoldDB" id="A0A1R4GYK3"/>
<evidence type="ECO:0000313" key="2">
    <source>
        <dbReference type="Proteomes" id="UP000195442"/>
    </source>
</evidence>
<organism evidence="1 2">
    <name type="scientific">Crenothrix polyspora</name>
    <dbReference type="NCBI Taxonomy" id="360316"/>
    <lineage>
        <taxon>Bacteria</taxon>
        <taxon>Pseudomonadati</taxon>
        <taxon>Pseudomonadota</taxon>
        <taxon>Gammaproteobacteria</taxon>
        <taxon>Methylococcales</taxon>
        <taxon>Crenotrichaceae</taxon>
        <taxon>Crenothrix</taxon>
    </lineage>
</organism>
<protein>
    <submittedName>
        <fullName evidence="1">Prophage Lp2 protein 6</fullName>
    </submittedName>
</protein>